<sequence>MPSKTEDAAAGAGAGSSANTPADRSIGTAINVATRSVHTKLNKLIIMRLRLALPPQADDASNYVQGLLHITPIYQTFESLWQDILDADPVDTPREPAAAADDEDKQEDTNSEDSEASDDSQPPTACSRIHLLLFQLRSEKMLRTSALRRDLAALTGWSDAVLAEQLDEIVSESPLLTEFVQHIKKAVAKRPHVLLAYAWVLYMALFSGGRFIRASLERVDAASPFWTPLAAAGSSSGASETETVVDAAPAVAQPAKSLGVAMLGPWLANQVGLGGIGMGANKDKDKTQKATGKPQPQQQQHHQLQQPKPQLHHGQSDDDQQPQHPLAFFRFATPSDGEDLKQTFKARLAEATSETSAGNLLSTQERADVVAEAQLIFDYMIRAVGELDEVCGTEEETEGVARALSLRSRDSVVVEKEKRRRLAVLIASTPAGREALKGNGKTEAEKETTRETAKGESSGNKNGNTSKGAMRFT</sequence>
<protein>
    <submittedName>
        <fullName evidence="1">Uncharacterized protein</fullName>
    </submittedName>
</protein>
<evidence type="ECO:0000313" key="1">
    <source>
        <dbReference type="EMBL" id="KAI6084788.1"/>
    </source>
</evidence>
<gene>
    <name evidence="1" type="ORF">F4821DRAFT_166929</name>
</gene>
<accession>A0ACC0CWV4</accession>
<evidence type="ECO:0000313" key="2">
    <source>
        <dbReference type="Proteomes" id="UP001497680"/>
    </source>
</evidence>
<reference evidence="1 2" key="1">
    <citation type="journal article" date="2022" name="New Phytol.">
        <title>Ecological generalism drives hyperdiversity of secondary metabolite gene clusters in xylarialean endophytes.</title>
        <authorList>
            <person name="Franco M.E.E."/>
            <person name="Wisecaver J.H."/>
            <person name="Arnold A.E."/>
            <person name="Ju Y.M."/>
            <person name="Slot J.C."/>
            <person name="Ahrendt S."/>
            <person name="Moore L.P."/>
            <person name="Eastman K.E."/>
            <person name="Scott K."/>
            <person name="Konkel Z."/>
            <person name="Mondo S.J."/>
            <person name="Kuo A."/>
            <person name="Hayes R.D."/>
            <person name="Haridas S."/>
            <person name="Andreopoulos B."/>
            <person name="Riley R."/>
            <person name="LaButti K."/>
            <person name="Pangilinan J."/>
            <person name="Lipzen A."/>
            <person name="Amirebrahimi M."/>
            <person name="Yan J."/>
            <person name="Adam C."/>
            <person name="Keymanesh K."/>
            <person name="Ng V."/>
            <person name="Louie K."/>
            <person name="Northen T."/>
            <person name="Drula E."/>
            <person name="Henrissat B."/>
            <person name="Hsieh H.M."/>
            <person name="Youens-Clark K."/>
            <person name="Lutzoni F."/>
            <person name="Miadlikowska J."/>
            <person name="Eastwood D.C."/>
            <person name="Hamelin R.C."/>
            <person name="Grigoriev I.V."/>
            <person name="U'Ren J.M."/>
        </authorList>
    </citation>
    <scope>NUCLEOTIDE SEQUENCE [LARGE SCALE GENOMIC DNA]</scope>
    <source>
        <strain evidence="1 2">ER1909</strain>
    </source>
</reference>
<keyword evidence="2" id="KW-1185">Reference proteome</keyword>
<name>A0ACC0CWV4_9PEZI</name>
<organism evidence="1 2">
    <name type="scientific">Hypoxylon rubiginosum</name>
    <dbReference type="NCBI Taxonomy" id="110542"/>
    <lineage>
        <taxon>Eukaryota</taxon>
        <taxon>Fungi</taxon>
        <taxon>Dikarya</taxon>
        <taxon>Ascomycota</taxon>
        <taxon>Pezizomycotina</taxon>
        <taxon>Sordariomycetes</taxon>
        <taxon>Xylariomycetidae</taxon>
        <taxon>Xylariales</taxon>
        <taxon>Hypoxylaceae</taxon>
        <taxon>Hypoxylon</taxon>
    </lineage>
</organism>
<dbReference type="EMBL" id="MU394333">
    <property type="protein sequence ID" value="KAI6084788.1"/>
    <property type="molecule type" value="Genomic_DNA"/>
</dbReference>
<proteinExistence type="predicted"/>
<comment type="caution">
    <text evidence="1">The sequence shown here is derived from an EMBL/GenBank/DDBJ whole genome shotgun (WGS) entry which is preliminary data.</text>
</comment>
<dbReference type="Proteomes" id="UP001497680">
    <property type="component" value="Unassembled WGS sequence"/>
</dbReference>